<dbReference type="InterPro" id="IPR002591">
    <property type="entry name" value="Phosphodiest/P_Trfase"/>
</dbReference>
<keyword evidence="5" id="KW-0325">Glycoprotein</keyword>
<dbReference type="InterPro" id="IPR026634">
    <property type="entry name" value="TPST-like"/>
</dbReference>
<evidence type="ECO:0000256" key="9">
    <source>
        <dbReference type="SAM" id="SignalP"/>
    </source>
</evidence>
<proteinExistence type="inferred from homology"/>
<reference evidence="11" key="1">
    <citation type="submission" date="2016-11" db="UniProtKB">
        <authorList>
            <consortium name="WormBaseParasite"/>
        </authorList>
    </citation>
    <scope>IDENTIFICATION</scope>
</reference>
<evidence type="ECO:0000313" key="11">
    <source>
        <dbReference type="WBParaSite" id="maker-uti_cns_0000033-snap-gene-1.44-mRNA-1"/>
    </source>
</evidence>
<organism evidence="10 11">
    <name type="scientific">Macrostomum lignano</name>
    <dbReference type="NCBI Taxonomy" id="282301"/>
    <lineage>
        <taxon>Eukaryota</taxon>
        <taxon>Metazoa</taxon>
        <taxon>Spiralia</taxon>
        <taxon>Lophotrochozoa</taxon>
        <taxon>Platyhelminthes</taxon>
        <taxon>Rhabditophora</taxon>
        <taxon>Macrostomorpha</taxon>
        <taxon>Macrostomida</taxon>
        <taxon>Macrostomidae</taxon>
        <taxon>Macrostomum</taxon>
    </lineage>
</organism>
<dbReference type="Gene3D" id="3.30.1360.180">
    <property type="match status" value="1"/>
</dbReference>
<dbReference type="AlphaFoldDB" id="A0A1I8FTX6"/>
<dbReference type="FunFam" id="3.40.50.300:FF:002853">
    <property type="entry name" value="Protein-tyrosine sulfotransferase"/>
    <property type="match status" value="1"/>
</dbReference>
<evidence type="ECO:0000256" key="1">
    <source>
        <dbReference type="ARBA" id="ARBA00003886"/>
    </source>
</evidence>
<evidence type="ECO:0000256" key="8">
    <source>
        <dbReference type="SAM" id="Phobius"/>
    </source>
</evidence>
<keyword evidence="10" id="KW-1185">Reference proteome</keyword>
<feature type="transmembrane region" description="Helical" evidence="8">
    <location>
        <begin position="459"/>
        <end position="483"/>
    </location>
</feature>
<dbReference type="PANTHER" id="PTHR12788">
    <property type="entry name" value="PROTEIN-TYROSINE SULFOTRANSFERASE 2"/>
    <property type="match status" value="1"/>
</dbReference>
<comment type="catalytic activity">
    <reaction evidence="6 7">
        <text>L-tyrosyl-[protein] + 3'-phosphoadenylyl sulfate = O-sulfo-L-tyrosine-[protein] + adenosine 3',5'-bisphosphate + H(+)</text>
        <dbReference type="Rhea" id="RHEA:16801"/>
        <dbReference type="Rhea" id="RHEA-COMP:10136"/>
        <dbReference type="Rhea" id="RHEA-COMP:11688"/>
        <dbReference type="ChEBI" id="CHEBI:15378"/>
        <dbReference type="ChEBI" id="CHEBI:46858"/>
        <dbReference type="ChEBI" id="CHEBI:58339"/>
        <dbReference type="ChEBI" id="CHEBI:58343"/>
        <dbReference type="ChEBI" id="CHEBI:65286"/>
        <dbReference type="EC" id="2.8.2.20"/>
    </reaction>
</comment>
<evidence type="ECO:0000256" key="6">
    <source>
        <dbReference type="ARBA" id="ARBA00048460"/>
    </source>
</evidence>
<sequence>MTSWIWWLLALLVVSACPGSQAEDMHDHMQHNMHVPADPGVQHDGHSMHHDHSMEHESGSTSPLIVLIFNGLRYDLPDVYKSRGVNLSSFETLLKQGVRASKMRSVNPTDSMPNYWSMLTGLYPESHCIPFDSFLDSDRPGVVFHKTNLTSLSDAAWFYKGFPEPLWLANQRQGGKSLLLLPGKALLFGGSSGSPQQIGTSSNPAAQVQLLIDLMAKPGTHGKISFALMYFTEPGDTARAHGPVSKEVGEKLVELDGHLGRLLSGLRQLGMLDSVNLVVMADHGMAAVDSSKVLELNSLLPADWFEHRLNLPPGAQAQLWPKAGHQPADLINRLAKSKTELSVWDVTHLPSELRLSGCRRRLPPVYARANPPWLLRLSAGAPLPLGVSGYSADTEDMRPLWVARGPDFKAAGAVVDLPLESVDFYPLACQLLGLQPKPNNGSLARISPLLTRYIGGEGFLATFAGVLLLFSFFGAILIVTAVITSRQPVKTIYAACMKRNCMLVSEPLVERVAEVSHGEVPAIKLAERRVDPFRQVAMTTHCHWLRCFWHRPKRRGSVVACLSGLCALTMYWLGWGPFAPCQPSLSITEQLQDANQTVVYSVTADHPFVFIGGMPRSGTTLMRTILDAHSAVRCGVETRVVPRLLQLLTRWETEKLESQRLRAAGILGRPLEAATAAFIMQILMRNGPPSRRLCAKDPYIMAHSRLLGRLFPSAKFILMLRDGRAFVHSAISRKIRITGFDLNRPMDCLARWNAQVSVMYRQCQELGSRCLAVRYEDLVLDPPLWVGRVSEFLGLPSEPAMLSPWLEVGRQVRLSDTERSSDQVRQPLYLASLAAWARGMSPEFALAAPRLAPMLEGLGYDTERLPPRYGRPNPAYWRNASYY</sequence>
<evidence type="ECO:0000256" key="3">
    <source>
        <dbReference type="ARBA" id="ARBA00022679"/>
    </source>
</evidence>
<dbReference type="SUPFAM" id="SSF53649">
    <property type="entry name" value="Alkaline phosphatase-like"/>
    <property type="match status" value="1"/>
</dbReference>
<dbReference type="WBParaSite" id="maker-uti_cns_0000033-snap-gene-1.44-mRNA-1">
    <property type="protein sequence ID" value="maker-uti_cns_0000033-snap-gene-1.44-mRNA-1"/>
    <property type="gene ID" value="maker-uti_cns_0000033-snap-gene-1.44"/>
</dbReference>
<keyword evidence="8" id="KW-0812">Transmembrane</keyword>
<dbReference type="GO" id="GO:0008476">
    <property type="term" value="F:protein-tyrosine sulfotransferase activity"/>
    <property type="evidence" value="ECO:0007669"/>
    <property type="project" value="UniProtKB-EC"/>
</dbReference>
<protein>
    <recommendedName>
        <fullName evidence="7">Protein-tyrosine sulfotransferase</fullName>
        <ecNumber evidence="7">2.8.2.20</ecNumber>
    </recommendedName>
</protein>
<dbReference type="EC" id="2.8.2.20" evidence="7"/>
<keyword evidence="4" id="KW-1015">Disulfide bond</keyword>
<evidence type="ECO:0000256" key="7">
    <source>
        <dbReference type="RuleBase" id="RU365018"/>
    </source>
</evidence>
<dbReference type="InterPro" id="IPR027417">
    <property type="entry name" value="P-loop_NTPase"/>
</dbReference>
<evidence type="ECO:0000256" key="5">
    <source>
        <dbReference type="ARBA" id="ARBA00023180"/>
    </source>
</evidence>
<dbReference type="Pfam" id="PF13469">
    <property type="entry name" value="Sulfotransfer_3"/>
    <property type="match status" value="1"/>
</dbReference>
<keyword evidence="3 7" id="KW-0808">Transferase</keyword>
<dbReference type="Proteomes" id="UP000095280">
    <property type="component" value="Unplaced"/>
</dbReference>
<accession>A0A1I8FTX6</accession>
<feature type="chain" id="PRO_5009318845" description="Protein-tyrosine sulfotransferase" evidence="9">
    <location>
        <begin position="23"/>
        <end position="883"/>
    </location>
</feature>
<dbReference type="SUPFAM" id="SSF52540">
    <property type="entry name" value="P-loop containing nucleoside triphosphate hydrolases"/>
    <property type="match status" value="1"/>
</dbReference>
<keyword evidence="8" id="KW-1133">Transmembrane helix</keyword>
<dbReference type="Pfam" id="PF01663">
    <property type="entry name" value="Phosphodiest"/>
    <property type="match status" value="1"/>
</dbReference>
<evidence type="ECO:0000256" key="2">
    <source>
        <dbReference type="ARBA" id="ARBA00009988"/>
    </source>
</evidence>
<name>A0A1I8FTX6_9PLAT</name>
<dbReference type="InterPro" id="IPR017850">
    <property type="entry name" value="Alkaline_phosphatase_core_sf"/>
</dbReference>
<dbReference type="GO" id="GO:0005794">
    <property type="term" value="C:Golgi apparatus"/>
    <property type="evidence" value="ECO:0007669"/>
    <property type="project" value="TreeGrafter"/>
</dbReference>
<feature type="transmembrane region" description="Helical" evidence="8">
    <location>
        <begin position="556"/>
        <end position="575"/>
    </location>
</feature>
<comment type="similarity">
    <text evidence="2 7">Belongs to the protein sulfotransferase family.</text>
</comment>
<keyword evidence="9" id="KW-0732">Signal</keyword>
<dbReference type="Gene3D" id="3.40.720.10">
    <property type="entry name" value="Alkaline Phosphatase, subunit A"/>
    <property type="match status" value="1"/>
</dbReference>
<dbReference type="Gene3D" id="3.40.50.300">
    <property type="entry name" value="P-loop containing nucleotide triphosphate hydrolases"/>
    <property type="match status" value="1"/>
</dbReference>
<evidence type="ECO:0000256" key="4">
    <source>
        <dbReference type="ARBA" id="ARBA00023157"/>
    </source>
</evidence>
<feature type="signal peptide" evidence="9">
    <location>
        <begin position="1"/>
        <end position="22"/>
    </location>
</feature>
<dbReference type="CDD" id="cd16018">
    <property type="entry name" value="Enpp"/>
    <property type="match status" value="1"/>
</dbReference>
<dbReference type="PANTHER" id="PTHR12788:SF10">
    <property type="entry name" value="PROTEIN-TYROSINE SULFOTRANSFERASE"/>
    <property type="match status" value="1"/>
</dbReference>
<evidence type="ECO:0000313" key="10">
    <source>
        <dbReference type="Proteomes" id="UP000095280"/>
    </source>
</evidence>
<comment type="function">
    <text evidence="1 7">Catalyzes the O-sulfation of tyrosine residues within acidic motifs of polypeptides, using 3'-phosphoadenylyl sulfate (PAPS) as cosubstrate.</text>
</comment>
<keyword evidence="8" id="KW-0472">Membrane</keyword>